<accession>A0A8J3REA3</accession>
<dbReference type="EMBL" id="BOOG01000048">
    <property type="protein sequence ID" value="GIH72252.1"/>
    <property type="molecule type" value="Genomic_DNA"/>
</dbReference>
<evidence type="ECO:0000313" key="1">
    <source>
        <dbReference type="EMBL" id="GIH72252.1"/>
    </source>
</evidence>
<evidence type="ECO:0008006" key="3">
    <source>
        <dbReference type="Google" id="ProtNLM"/>
    </source>
</evidence>
<sequence>MKHPGVDRDDLLVRARSALLDALGALDEHREAVIVIGAQAVYLRTAGIPVALAETTKDSDIALDPRRLDDDPLLEEAMTRAGFHRDPVSSQPGSWLSPEGIPVDLMVPEALAGQGTKNTRGARIPPHDRRAARRARGLEAAVVDSPRMTVTALDPMDSRTYQARVAGPAALLVAKLHKIAERIAAPHRLNDKDAHDAYRILIGTDTAELVRVFKILREDPVSAETTAEAITYLAELFAAGPDAPGALMAGRAEEGIGEPETVALATSLLASDLLTGLEPLVPR</sequence>
<dbReference type="AlphaFoldDB" id="A0A8J3REA3"/>
<reference evidence="1" key="1">
    <citation type="submission" date="2021-01" db="EMBL/GenBank/DDBJ databases">
        <title>Whole genome shotgun sequence of Sphaerimonospora thailandensis NBRC 107569.</title>
        <authorList>
            <person name="Komaki H."/>
            <person name="Tamura T."/>
        </authorList>
    </citation>
    <scope>NUCLEOTIDE SEQUENCE</scope>
    <source>
        <strain evidence="1">NBRC 107569</strain>
    </source>
</reference>
<name>A0A8J3REA3_9ACTN</name>
<keyword evidence="2" id="KW-1185">Reference proteome</keyword>
<dbReference type="Proteomes" id="UP000610966">
    <property type="component" value="Unassembled WGS sequence"/>
</dbReference>
<evidence type="ECO:0000313" key="2">
    <source>
        <dbReference type="Proteomes" id="UP000610966"/>
    </source>
</evidence>
<gene>
    <name evidence="1" type="ORF">Mth01_45050</name>
</gene>
<organism evidence="1 2">
    <name type="scientific">Sphaerimonospora thailandensis</name>
    <dbReference type="NCBI Taxonomy" id="795644"/>
    <lineage>
        <taxon>Bacteria</taxon>
        <taxon>Bacillati</taxon>
        <taxon>Actinomycetota</taxon>
        <taxon>Actinomycetes</taxon>
        <taxon>Streptosporangiales</taxon>
        <taxon>Streptosporangiaceae</taxon>
        <taxon>Sphaerimonospora</taxon>
    </lineage>
</organism>
<dbReference type="RefSeq" id="WP_204017920.1">
    <property type="nucleotide sequence ID" value="NZ_BOOG01000048.1"/>
</dbReference>
<comment type="caution">
    <text evidence="1">The sequence shown here is derived from an EMBL/GenBank/DDBJ whole genome shotgun (WGS) entry which is preliminary data.</text>
</comment>
<proteinExistence type="predicted"/>
<protein>
    <recommendedName>
        <fullName evidence="3">Nucleotidyltransferase-like protein</fullName>
    </recommendedName>
</protein>